<comment type="subcellular location">
    <subcellularLocation>
        <location evidence="1 10">Cell membrane</location>
        <topology evidence="1 10">Multi-pass membrane protein</topology>
    </subcellularLocation>
</comment>
<dbReference type="EnsemblMetazoa" id="LLOJ010919-RA">
    <property type="protein sequence ID" value="LLOJ010919-PA"/>
    <property type="gene ID" value="LLOJ010919"/>
</dbReference>
<dbReference type="VEuPathDB" id="VectorBase:LLOJ010919"/>
<evidence type="ECO:0000256" key="8">
    <source>
        <dbReference type="ARBA" id="ARBA00023170"/>
    </source>
</evidence>
<protein>
    <recommendedName>
        <fullName evidence="10">Odorant receptor</fullName>
    </recommendedName>
</protein>
<comment type="caution">
    <text evidence="10">Lacks conserved residue(s) required for the propagation of feature annotation.</text>
</comment>
<dbReference type="GO" id="GO:0004984">
    <property type="term" value="F:olfactory receptor activity"/>
    <property type="evidence" value="ECO:0007669"/>
    <property type="project" value="InterPro"/>
</dbReference>
<evidence type="ECO:0000313" key="11">
    <source>
        <dbReference type="EnsemblMetazoa" id="LLOJ010919-PA"/>
    </source>
</evidence>
<keyword evidence="9 10" id="KW-0807">Transducer</keyword>
<keyword evidence="3 10" id="KW-0716">Sensory transduction</keyword>
<evidence type="ECO:0000256" key="6">
    <source>
        <dbReference type="ARBA" id="ARBA00022989"/>
    </source>
</evidence>
<dbReference type="VEuPathDB" id="VectorBase:LLONM1_002314"/>
<comment type="similarity">
    <text evidence="10">Belongs to the insect chemoreceptor superfamily. Heteromeric odorant receptor channel (TC 1.A.69) family.</text>
</comment>
<sequence>MDYIECHEGFMKIERILNFPQKIIHFCRIRGKLWSFLLLIPGILEVFSVIGSAATVFTSKGDSKVFAVAAIFAIAHAQVAVKSFSILLDEGAIVGIFQWFHQLHQTRKEEIVHQIFKDNLEKAQKLTYNVIRILLFVFMMTFLTISIYFNMSDKLYTKYPLIPESADTIHRTINVILLIFTVVILATSECTLIVFGIYFIASLNILSDLIRKLNESSYIPSARNFLRIIVELQIQILTNLEVFCTLFFFVFIVQISTSVGLLLFNFSLIVHSLTDFIYYSMISSSLSQFAFYCLFGQIINGKSERIFTDLYQTMWYEMPIREQKILLLMLKMSQKTFTLKAAGMYDINMIMFVQVIKLCFSYCTILYALM</sequence>
<evidence type="ECO:0000256" key="2">
    <source>
        <dbReference type="ARBA" id="ARBA00022475"/>
    </source>
</evidence>
<feature type="transmembrane region" description="Helical" evidence="10">
    <location>
        <begin position="33"/>
        <end position="57"/>
    </location>
</feature>
<dbReference type="GO" id="GO:0005886">
    <property type="term" value="C:plasma membrane"/>
    <property type="evidence" value="ECO:0007669"/>
    <property type="project" value="UniProtKB-SubCell"/>
</dbReference>
<reference evidence="11" key="1">
    <citation type="submission" date="2020-05" db="UniProtKB">
        <authorList>
            <consortium name="EnsemblMetazoa"/>
        </authorList>
    </citation>
    <scope>IDENTIFICATION</scope>
    <source>
        <strain evidence="11">Jacobina</strain>
    </source>
</reference>
<feature type="transmembrane region" description="Helical" evidence="10">
    <location>
        <begin position="349"/>
        <end position="369"/>
    </location>
</feature>
<evidence type="ECO:0000256" key="7">
    <source>
        <dbReference type="ARBA" id="ARBA00023136"/>
    </source>
</evidence>
<feature type="transmembrane region" description="Helical" evidence="10">
    <location>
        <begin position="130"/>
        <end position="149"/>
    </location>
</feature>
<keyword evidence="6 10" id="KW-1133">Transmembrane helix</keyword>
<dbReference type="GO" id="GO:0007165">
    <property type="term" value="P:signal transduction"/>
    <property type="evidence" value="ECO:0007669"/>
    <property type="project" value="UniProtKB-KW"/>
</dbReference>
<evidence type="ECO:0000256" key="4">
    <source>
        <dbReference type="ARBA" id="ARBA00022692"/>
    </source>
</evidence>
<evidence type="ECO:0000313" key="12">
    <source>
        <dbReference type="Proteomes" id="UP000092461"/>
    </source>
</evidence>
<keyword evidence="4 10" id="KW-0812">Transmembrane</keyword>
<feature type="transmembrane region" description="Helical" evidence="10">
    <location>
        <begin position="175"/>
        <end position="201"/>
    </location>
</feature>
<dbReference type="Pfam" id="PF02949">
    <property type="entry name" value="7tm_6"/>
    <property type="match status" value="1"/>
</dbReference>
<keyword evidence="5 10" id="KW-0552">Olfaction</keyword>
<accession>A0A3F2ZDF6</accession>
<keyword evidence="12" id="KW-1185">Reference proteome</keyword>
<dbReference type="AlphaFoldDB" id="A0A3F2ZDF6"/>
<dbReference type="InterPro" id="IPR004117">
    <property type="entry name" value="7tm6_olfct_rcpt"/>
</dbReference>
<dbReference type="Proteomes" id="UP000092461">
    <property type="component" value="Unassembled WGS sequence"/>
</dbReference>
<evidence type="ECO:0000256" key="10">
    <source>
        <dbReference type="RuleBase" id="RU351113"/>
    </source>
</evidence>
<dbReference type="PANTHER" id="PTHR21137">
    <property type="entry name" value="ODORANT RECEPTOR"/>
    <property type="match status" value="1"/>
</dbReference>
<evidence type="ECO:0000256" key="3">
    <source>
        <dbReference type="ARBA" id="ARBA00022606"/>
    </source>
</evidence>
<keyword evidence="7 10" id="KW-0472">Membrane</keyword>
<proteinExistence type="inferred from homology"/>
<feature type="transmembrane region" description="Helical" evidence="10">
    <location>
        <begin position="276"/>
        <end position="295"/>
    </location>
</feature>
<evidence type="ECO:0000256" key="1">
    <source>
        <dbReference type="ARBA" id="ARBA00004651"/>
    </source>
</evidence>
<dbReference type="EMBL" id="AJWK01014930">
    <property type="status" value="NOT_ANNOTATED_CDS"/>
    <property type="molecule type" value="Genomic_DNA"/>
</dbReference>
<dbReference type="GO" id="GO:0005549">
    <property type="term" value="F:odorant binding"/>
    <property type="evidence" value="ECO:0007669"/>
    <property type="project" value="InterPro"/>
</dbReference>
<name>A0A3F2ZDF6_LUTLO</name>
<dbReference type="PANTHER" id="PTHR21137:SF35">
    <property type="entry name" value="ODORANT RECEPTOR 19A-RELATED"/>
    <property type="match status" value="1"/>
</dbReference>
<feature type="transmembrane region" description="Helical" evidence="10">
    <location>
        <begin position="242"/>
        <end position="264"/>
    </location>
</feature>
<evidence type="ECO:0000256" key="9">
    <source>
        <dbReference type="ARBA" id="ARBA00023224"/>
    </source>
</evidence>
<keyword evidence="2" id="KW-1003">Cell membrane</keyword>
<keyword evidence="8 10" id="KW-0675">Receptor</keyword>
<organism evidence="11 12">
    <name type="scientific">Lutzomyia longipalpis</name>
    <name type="common">Sand fly</name>
    <dbReference type="NCBI Taxonomy" id="7200"/>
    <lineage>
        <taxon>Eukaryota</taxon>
        <taxon>Metazoa</taxon>
        <taxon>Ecdysozoa</taxon>
        <taxon>Arthropoda</taxon>
        <taxon>Hexapoda</taxon>
        <taxon>Insecta</taxon>
        <taxon>Pterygota</taxon>
        <taxon>Neoptera</taxon>
        <taxon>Endopterygota</taxon>
        <taxon>Diptera</taxon>
        <taxon>Nematocera</taxon>
        <taxon>Psychodoidea</taxon>
        <taxon>Psychodidae</taxon>
        <taxon>Lutzomyia</taxon>
        <taxon>Lutzomyia</taxon>
    </lineage>
</organism>
<evidence type="ECO:0000256" key="5">
    <source>
        <dbReference type="ARBA" id="ARBA00022725"/>
    </source>
</evidence>